<proteinExistence type="predicted"/>
<evidence type="ECO:0000313" key="4">
    <source>
        <dbReference type="Proteomes" id="UP000023435"/>
    </source>
</evidence>
<evidence type="ECO:0000313" key="3">
    <source>
        <dbReference type="EMBL" id="KWS02087.1"/>
    </source>
</evidence>
<evidence type="ECO:0000256" key="1">
    <source>
        <dbReference type="SAM" id="MobiDB-lite"/>
    </source>
</evidence>
<protein>
    <submittedName>
        <fullName evidence="3">Uncharacterized protein</fullName>
    </submittedName>
</protein>
<dbReference type="RefSeq" id="WP_036109325.1">
    <property type="nucleotide sequence ID" value="NZ_JAJA02000003.1"/>
</dbReference>
<dbReference type="EMBL" id="JAJA02000003">
    <property type="protein sequence ID" value="KWS02087.1"/>
    <property type="molecule type" value="Genomic_DNA"/>
</dbReference>
<sequence length="133" mass="14099">MSTTTHALMLPAIMLISAVPTLVAAVLVARGNLHLVNGLDASRLRDPAATAARLSRLLALIAIAILLAAPGYYWAAGNDSRTTGVTVALLVAVNGLVVALMLAVAKARRDYRDRDARRNDTANGSRDERTGRR</sequence>
<gene>
    <name evidence="3" type="ORF">AZ78_5220</name>
</gene>
<organism evidence="3 4">
    <name type="scientific">Lysobacter capsici AZ78</name>
    <dbReference type="NCBI Taxonomy" id="1444315"/>
    <lineage>
        <taxon>Bacteria</taxon>
        <taxon>Pseudomonadati</taxon>
        <taxon>Pseudomonadota</taxon>
        <taxon>Gammaproteobacteria</taxon>
        <taxon>Lysobacterales</taxon>
        <taxon>Lysobacteraceae</taxon>
        <taxon>Lysobacter</taxon>
    </lineage>
</organism>
<reference evidence="3 4" key="1">
    <citation type="journal article" date="2014" name="Genome Announc.">
        <title>Draft Genome Sequence of Lysobacter capsici AZ78, a Bacterium Antagonistic to Plant-Pathogenic Oomycetes.</title>
        <authorList>
            <person name="Puopolo G."/>
            <person name="Sonego P."/>
            <person name="Engelen K."/>
            <person name="Pertot I."/>
        </authorList>
    </citation>
    <scope>NUCLEOTIDE SEQUENCE [LARGE SCALE GENOMIC DNA]</scope>
    <source>
        <strain evidence="3 4">AZ78</strain>
    </source>
</reference>
<keyword evidence="2" id="KW-1133">Transmembrane helix</keyword>
<name>A0A125TZK3_9GAMM</name>
<evidence type="ECO:0000256" key="2">
    <source>
        <dbReference type="SAM" id="Phobius"/>
    </source>
</evidence>
<keyword evidence="2" id="KW-0812">Transmembrane</keyword>
<dbReference type="AlphaFoldDB" id="A0A125TZK3"/>
<feature type="transmembrane region" description="Helical" evidence="2">
    <location>
        <begin position="87"/>
        <end position="105"/>
    </location>
</feature>
<comment type="caution">
    <text evidence="3">The sequence shown here is derived from an EMBL/GenBank/DDBJ whole genome shotgun (WGS) entry which is preliminary data.</text>
</comment>
<accession>A0A125TZK3</accession>
<keyword evidence="2" id="KW-0472">Membrane</keyword>
<dbReference type="Proteomes" id="UP000023435">
    <property type="component" value="Unassembled WGS sequence"/>
</dbReference>
<feature type="transmembrane region" description="Helical" evidence="2">
    <location>
        <begin position="54"/>
        <end position="75"/>
    </location>
</feature>
<keyword evidence="4" id="KW-1185">Reference proteome</keyword>
<feature type="region of interest" description="Disordered" evidence="1">
    <location>
        <begin position="113"/>
        <end position="133"/>
    </location>
</feature>
<feature type="transmembrane region" description="Helical" evidence="2">
    <location>
        <begin position="12"/>
        <end position="33"/>
    </location>
</feature>